<dbReference type="Proteomes" id="UP000523821">
    <property type="component" value="Unassembled WGS sequence"/>
</dbReference>
<dbReference type="InterPro" id="IPR045944">
    <property type="entry name" value="DUF6364"/>
</dbReference>
<dbReference type="AlphaFoldDB" id="A0A7W9FMU3"/>
<comment type="caution">
    <text evidence="1">The sequence shown here is derived from an EMBL/GenBank/DDBJ whole genome shotgun (WGS) entry which is preliminary data.</text>
</comment>
<dbReference type="EMBL" id="JACHOO010000005">
    <property type="protein sequence ID" value="MBB5753610.1"/>
    <property type="molecule type" value="Genomic_DNA"/>
</dbReference>
<dbReference type="Pfam" id="PF19891">
    <property type="entry name" value="DUF6364"/>
    <property type="match status" value="1"/>
</dbReference>
<name>A0A7W9FMU3_9HYPH</name>
<dbReference type="InterPro" id="IPR010985">
    <property type="entry name" value="Ribbon_hlx_hlx"/>
</dbReference>
<evidence type="ECO:0000313" key="1">
    <source>
        <dbReference type="EMBL" id="MBB5753610.1"/>
    </source>
</evidence>
<organism evidence="1 2">
    <name type="scientific">Prosthecomicrobium pneumaticum</name>
    <dbReference type="NCBI Taxonomy" id="81895"/>
    <lineage>
        <taxon>Bacteria</taxon>
        <taxon>Pseudomonadati</taxon>
        <taxon>Pseudomonadota</taxon>
        <taxon>Alphaproteobacteria</taxon>
        <taxon>Hyphomicrobiales</taxon>
        <taxon>Kaistiaceae</taxon>
        <taxon>Prosthecomicrobium</taxon>
    </lineage>
</organism>
<gene>
    <name evidence="1" type="ORF">GGQ63_002680</name>
</gene>
<protein>
    <submittedName>
        <fullName evidence="1">Uncharacterized protein</fullName>
    </submittedName>
</protein>
<dbReference type="GO" id="GO:0006355">
    <property type="term" value="P:regulation of DNA-templated transcription"/>
    <property type="evidence" value="ECO:0007669"/>
    <property type="project" value="InterPro"/>
</dbReference>
<reference evidence="1 2" key="1">
    <citation type="submission" date="2020-08" db="EMBL/GenBank/DDBJ databases">
        <title>Genomic Encyclopedia of Type Strains, Phase IV (KMG-IV): sequencing the most valuable type-strain genomes for metagenomic binning, comparative biology and taxonomic classification.</title>
        <authorList>
            <person name="Goeker M."/>
        </authorList>
    </citation>
    <scope>NUCLEOTIDE SEQUENCE [LARGE SCALE GENOMIC DNA]</scope>
    <source>
        <strain evidence="1 2">DSM 16268</strain>
    </source>
</reference>
<dbReference type="SUPFAM" id="SSF47598">
    <property type="entry name" value="Ribbon-helix-helix"/>
    <property type="match status" value="1"/>
</dbReference>
<sequence>MADITLAIDEETLAKVRRYAARRETSVDAIVREHLDGIARTEDRLKDVVAELKRLSETSPAALGPGYVWRREDSYGR</sequence>
<accession>A0A7W9FMU3</accession>
<evidence type="ECO:0000313" key="2">
    <source>
        <dbReference type="Proteomes" id="UP000523821"/>
    </source>
</evidence>
<keyword evidence="2" id="KW-1185">Reference proteome</keyword>
<dbReference type="RefSeq" id="WP_183856603.1">
    <property type="nucleotide sequence ID" value="NZ_JACHOO010000005.1"/>
</dbReference>
<proteinExistence type="predicted"/>